<organism evidence="2 3">
    <name type="scientific">Aromatoleum toluolicum</name>
    <dbReference type="NCBI Taxonomy" id="90060"/>
    <lineage>
        <taxon>Bacteria</taxon>
        <taxon>Pseudomonadati</taxon>
        <taxon>Pseudomonadota</taxon>
        <taxon>Betaproteobacteria</taxon>
        <taxon>Rhodocyclales</taxon>
        <taxon>Rhodocyclaceae</taxon>
        <taxon>Aromatoleum</taxon>
    </lineage>
</organism>
<dbReference type="EMBL" id="WTVS01000015">
    <property type="protein sequence ID" value="NMF97530.1"/>
    <property type="molecule type" value="Genomic_DNA"/>
</dbReference>
<evidence type="ECO:0000256" key="1">
    <source>
        <dbReference type="SAM" id="MobiDB-lite"/>
    </source>
</evidence>
<dbReference type="RefSeq" id="WP_169139683.1">
    <property type="nucleotide sequence ID" value="NZ_WTVS01000015.1"/>
</dbReference>
<feature type="region of interest" description="Disordered" evidence="1">
    <location>
        <begin position="240"/>
        <end position="268"/>
    </location>
</feature>
<protein>
    <submittedName>
        <fullName evidence="2">Uncharacterized protein</fullName>
    </submittedName>
</protein>
<evidence type="ECO:0000313" key="2">
    <source>
        <dbReference type="EMBL" id="NMF97530.1"/>
    </source>
</evidence>
<sequence>MPSPLIPQEIYLIERYTSAEYFKKLRDAFADTVQAAEEGLAEFVRTLPPDYRQHPRWQQPDITWGGVVLPNFRDTLQGLEEAYRDLQRGDSSAIATAGGVNSAFAGQRRDFTYDWMPEHCAFRFCESGRIACRYAGNIAFSAFKGWIKGSLSSRYNSDSRGPLDAPPSWPIYRLNPAVRVATDEEVKGTGVYLPDADDSCAQFFCAGHHATSASVGYDPETGQNIDEVDTVWTLVERVADSGDGVPGNEASSGAGERRRPNVPAGQPCPEAGWWFSPAQVNSRRYFKGGELMPALGGDYGNTYWQWSPDQAAPRL</sequence>
<evidence type="ECO:0000313" key="3">
    <source>
        <dbReference type="Proteomes" id="UP000634522"/>
    </source>
</evidence>
<proteinExistence type="predicted"/>
<reference evidence="2 3" key="1">
    <citation type="submission" date="2019-12" db="EMBL/GenBank/DDBJ databases">
        <title>Comparative genomics gives insights into the taxonomy of the Azoarcus-Aromatoleum group and reveals separate origins of nif in the plant-associated Azoarcus and non-plant-associated Aromatoleum sub-groups.</title>
        <authorList>
            <person name="Lafos M."/>
            <person name="Maluk M."/>
            <person name="Batista M."/>
            <person name="Junghare M."/>
            <person name="Carmona M."/>
            <person name="Faoro H."/>
            <person name="Cruz L.M."/>
            <person name="Battistoni F."/>
            <person name="De Souza E."/>
            <person name="Pedrosa F."/>
            <person name="Chen W.-M."/>
            <person name="Poole P.S."/>
            <person name="Dixon R.A."/>
            <person name="James E.K."/>
        </authorList>
    </citation>
    <scope>NUCLEOTIDE SEQUENCE [LARGE SCALE GENOMIC DNA]</scope>
    <source>
        <strain evidence="2 3">T</strain>
    </source>
</reference>
<comment type="caution">
    <text evidence="2">The sequence shown here is derived from an EMBL/GenBank/DDBJ whole genome shotgun (WGS) entry which is preliminary data.</text>
</comment>
<keyword evidence="3" id="KW-1185">Reference proteome</keyword>
<dbReference type="Proteomes" id="UP000634522">
    <property type="component" value="Unassembled WGS sequence"/>
</dbReference>
<gene>
    <name evidence="2" type="ORF">GPA27_09030</name>
</gene>
<accession>A0ABX1NE19</accession>
<name>A0ABX1NE19_9RHOO</name>